<dbReference type="Pfam" id="PF13646">
    <property type="entry name" value="HEAT_2"/>
    <property type="match status" value="2"/>
</dbReference>
<accession>A0A8S4Q5T1</accession>
<dbReference type="GO" id="GO:0007165">
    <property type="term" value="P:signal transduction"/>
    <property type="evidence" value="ECO:0007669"/>
    <property type="project" value="InterPro"/>
</dbReference>
<feature type="compositionally biased region" description="Basic and acidic residues" evidence="1">
    <location>
        <begin position="23"/>
        <end position="47"/>
    </location>
</feature>
<dbReference type="InterPro" id="IPR011989">
    <property type="entry name" value="ARM-like"/>
</dbReference>
<comment type="caution">
    <text evidence="3">The sequence shown here is derived from an EMBL/GenBank/DDBJ whole genome shotgun (WGS) entry which is preliminary data.</text>
</comment>
<dbReference type="PANTHER" id="PTHR12697:SF29">
    <property type="entry name" value="TIR DOMAIN-CONTAINING PROTEIN"/>
    <property type="match status" value="1"/>
</dbReference>
<dbReference type="PROSITE" id="PS50104">
    <property type="entry name" value="TIR"/>
    <property type="match status" value="1"/>
</dbReference>
<feature type="domain" description="TIR" evidence="2">
    <location>
        <begin position="58"/>
        <end position="230"/>
    </location>
</feature>
<dbReference type="OrthoDB" id="194358at2759"/>
<dbReference type="SMART" id="SM00255">
    <property type="entry name" value="TIR"/>
    <property type="match status" value="1"/>
</dbReference>
<dbReference type="SUPFAM" id="SSF48371">
    <property type="entry name" value="ARM repeat"/>
    <property type="match status" value="1"/>
</dbReference>
<dbReference type="SUPFAM" id="SSF52200">
    <property type="entry name" value="Toll/Interleukin receptor TIR domain"/>
    <property type="match status" value="1"/>
</dbReference>
<feature type="region of interest" description="Disordered" evidence="1">
    <location>
        <begin position="1"/>
        <end position="50"/>
    </location>
</feature>
<feature type="compositionally biased region" description="Basic and acidic residues" evidence="1">
    <location>
        <begin position="204"/>
        <end position="219"/>
    </location>
</feature>
<dbReference type="SMART" id="SM00567">
    <property type="entry name" value="EZ_HEAT"/>
    <property type="match status" value="2"/>
</dbReference>
<dbReference type="GO" id="GO:0016491">
    <property type="term" value="F:oxidoreductase activity"/>
    <property type="evidence" value="ECO:0007669"/>
    <property type="project" value="TreeGrafter"/>
</dbReference>
<dbReference type="Proteomes" id="UP000749559">
    <property type="component" value="Unassembled WGS sequence"/>
</dbReference>
<dbReference type="Pfam" id="PF13676">
    <property type="entry name" value="TIR_2"/>
    <property type="match status" value="1"/>
</dbReference>
<evidence type="ECO:0000256" key="1">
    <source>
        <dbReference type="SAM" id="MobiDB-lite"/>
    </source>
</evidence>
<dbReference type="InterPro" id="IPR000157">
    <property type="entry name" value="TIR_dom"/>
</dbReference>
<dbReference type="PANTHER" id="PTHR12697">
    <property type="entry name" value="PBS LYASE HEAT-LIKE PROTEIN"/>
    <property type="match status" value="1"/>
</dbReference>
<dbReference type="Gene3D" id="1.25.10.10">
    <property type="entry name" value="Leucine-rich Repeat Variant"/>
    <property type="match status" value="1"/>
</dbReference>
<evidence type="ECO:0000259" key="2">
    <source>
        <dbReference type="PROSITE" id="PS50104"/>
    </source>
</evidence>
<evidence type="ECO:0000313" key="3">
    <source>
        <dbReference type="EMBL" id="CAH1801189.1"/>
    </source>
</evidence>
<sequence>MYKKYSKKAEASPTSSTSSSRAQEAKDEKETTEIAADNVEKSSDSRKTSLASQQYSIGPKDLMISYSHADKEMMHRLKTGLEENGITVWVDTIGLKAGVDFLSKIGQAIIDAKLFISLVSAKTVESKYCKDELALAYVSNKAIFPVGLQTPDELFPLMDTGMKLQLVRFDWTLILDSNSFDEQFPKLLQKLKKQLAEINGEITAEKEKKSKDDSSEKAVPDASKTLQKRNSRKNLYTRSMSREKTGIDLTKSDTSAPKVPSHEEDFWEANFLGLTEVEWKKFEDAYTKTYSKEIAMLYSGEFQEWLKGIIQRELDAVEDHIVTYEKYTDFCTINGKVETFWSRVMDQAVESYTIREVFDMDSSVRVEAIENLGKFDSPQVVEALKDLLSDQDNNVRAVAAISLAKTGPKSPHIVKCLMKCLNDKDRLVRESGCIALGHMKVEKAVNKLVQLWRNDYISSVRDAAAVALELIGGEEANKAMHITKVLAEEIRLLTQDD</sequence>
<dbReference type="InterPro" id="IPR016024">
    <property type="entry name" value="ARM-type_fold"/>
</dbReference>
<dbReference type="EMBL" id="CAIIXF020000012">
    <property type="protein sequence ID" value="CAH1801189.1"/>
    <property type="molecule type" value="Genomic_DNA"/>
</dbReference>
<organism evidence="3 4">
    <name type="scientific">Owenia fusiformis</name>
    <name type="common">Polychaete worm</name>
    <dbReference type="NCBI Taxonomy" id="6347"/>
    <lineage>
        <taxon>Eukaryota</taxon>
        <taxon>Metazoa</taxon>
        <taxon>Spiralia</taxon>
        <taxon>Lophotrochozoa</taxon>
        <taxon>Annelida</taxon>
        <taxon>Polychaeta</taxon>
        <taxon>Sedentaria</taxon>
        <taxon>Canalipalpata</taxon>
        <taxon>Sabellida</taxon>
        <taxon>Oweniida</taxon>
        <taxon>Oweniidae</taxon>
        <taxon>Owenia</taxon>
    </lineage>
</organism>
<dbReference type="AlphaFoldDB" id="A0A8S4Q5T1"/>
<feature type="region of interest" description="Disordered" evidence="1">
    <location>
        <begin position="204"/>
        <end position="230"/>
    </location>
</feature>
<protein>
    <recommendedName>
        <fullName evidence="2">TIR domain-containing protein</fullName>
    </recommendedName>
</protein>
<name>A0A8S4Q5T1_OWEFU</name>
<feature type="compositionally biased region" description="Low complexity" evidence="1">
    <location>
        <begin position="11"/>
        <end position="20"/>
    </location>
</feature>
<dbReference type="InterPro" id="IPR004155">
    <property type="entry name" value="PBS_lyase_HEAT"/>
</dbReference>
<gene>
    <name evidence="3" type="ORF">OFUS_LOCUS25002</name>
</gene>
<dbReference type="Gene3D" id="3.40.50.10140">
    <property type="entry name" value="Toll/interleukin-1 receptor homology (TIR) domain"/>
    <property type="match status" value="1"/>
</dbReference>
<evidence type="ECO:0000313" key="4">
    <source>
        <dbReference type="Proteomes" id="UP000749559"/>
    </source>
</evidence>
<keyword evidence="4" id="KW-1185">Reference proteome</keyword>
<dbReference type="InterPro" id="IPR035897">
    <property type="entry name" value="Toll_tir_struct_dom_sf"/>
</dbReference>
<reference evidence="3" key="1">
    <citation type="submission" date="2022-03" db="EMBL/GenBank/DDBJ databases">
        <authorList>
            <person name="Martin C."/>
        </authorList>
    </citation>
    <scope>NUCLEOTIDE SEQUENCE</scope>
</reference>
<proteinExistence type="predicted"/>